<organism evidence="2 3">
    <name type="scientific">Ehrlichia chaffeensis (strain ATCC CRL-10679 / Arkansas)</name>
    <dbReference type="NCBI Taxonomy" id="205920"/>
    <lineage>
        <taxon>Bacteria</taxon>
        <taxon>Pseudomonadati</taxon>
        <taxon>Pseudomonadota</taxon>
        <taxon>Alphaproteobacteria</taxon>
        <taxon>Rickettsiales</taxon>
        <taxon>Anaplasmataceae</taxon>
        <taxon>Ehrlichia</taxon>
    </lineage>
</organism>
<sequence>MLDNTEREYIDRFYENLHIKYLLLMRVLHMG</sequence>
<dbReference type="STRING" id="205920.ECH_0924"/>
<dbReference type="KEGG" id="ech:ECH_0926"/>
<evidence type="ECO:0000313" key="1">
    <source>
        <dbReference type="EMBL" id="ABD44899.1"/>
    </source>
</evidence>
<evidence type="ECO:0000313" key="3">
    <source>
        <dbReference type="Proteomes" id="UP000008320"/>
    </source>
</evidence>
<dbReference type="KEGG" id="ech:ECH_0924"/>
<dbReference type="EMBL" id="CP000236">
    <property type="protein sequence ID" value="ABD44899.1"/>
    <property type="molecule type" value="Genomic_DNA"/>
</dbReference>
<keyword evidence="3" id="KW-1185">Reference proteome</keyword>
<protein>
    <submittedName>
        <fullName evidence="2">Uncharacterized protein</fullName>
    </submittedName>
</protein>
<accession>Q2GFR7</accession>
<dbReference type="AlphaFoldDB" id="Q2GFR7"/>
<reference evidence="2" key="1">
    <citation type="submission" date="2005-12" db="EMBL/GenBank/DDBJ databases">
        <authorList>
            <person name="Hotopp J.D."/>
            <person name="Lin M."/>
            <person name="Madupu R."/>
            <person name="Crabtree J."/>
            <person name="Angiuoli S.V."/>
            <person name="Eisen J.A."/>
            <person name="Seshadri R."/>
            <person name="Ren Q."/>
            <person name="Wu M."/>
            <person name="Utterback T.R."/>
            <person name="Smith S."/>
            <person name="Lewis M.R."/>
            <person name="Khouri H.M."/>
            <person name="Zhang C."/>
            <person name="Hua N."/>
            <person name="Lin Q."/>
            <person name="Ohashi N."/>
            <person name="Zhi N."/>
            <person name="Nelson W.C."/>
            <person name="Brinkac L.M."/>
            <person name="Dodson R.J."/>
            <person name="Rosovitz M."/>
            <person name="Sundaram J."/>
            <person name="Daugherty S.C."/>
            <person name="Davidsen T.M."/>
            <person name="Durkin A.S."/>
            <person name="Gwinn M.L."/>
            <person name="Haft D.H."/>
            <person name="Selengut J."/>
            <person name="Sullivan S.A."/>
            <person name="Zafar N."/>
            <person name="Zhou L."/>
            <person name="Benahmed F."/>
            <person name="Forberger H.A."/>
            <person name="Halpin R."/>
            <person name="Mulligan S."/>
            <person name="Robinson J.M."/>
            <person name="Rikihisa Y."/>
            <person name="Tettelin H."/>
        </authorList>
    </citation>
    <scope>NUCLEOTIDE SEQUENCE</scope>
    <source>
        <strain evidence="2">Arkansas</strain>
    </source>
</reference>
<proteinExistence type="predicted"/>
<dbReference type="EMBL" id="CP000236">
    <property type="protein sequence ID" value="ABD45007.1"/>
    <property type="molecule type" value="Genomic_DNA"/>
</dbReference>
<gene>
    <name evidence="1" type="ordered locus">ECH_0924</name>
    <name evidence="2" type="ordered locus">ECH_0926</name>
</gene>
<evidence type="ECO:0000313" key="2">
    <source>
        <dbReference type="EMBL" id="ABD45007.1"/>
    </source>
</evidence>
<name>Q2GFR7_EHRCR</name>
<reference evidence="2 3" key="2">
    <citation type="journal article" date="2006" name="PLoS Genet.">
        <title>Comparative genomics of emerging human ehrlichiosis agents.</title>
        <authorList>
            <person name="Dunning Hotopp J.C."/>
            <person name="Lin M."/>
            <person name="Madupu R."/>
            <person name="Crabtree J."/>
            <person name="Angiuoli S.V."/>
            <person name="Eisen J.A."/>
            <person name="Seshadri R."/>
            <person name="Ren Q."/>
            <person name="Wu M."/>
            <person name="Utterback T.R."/>
            <person name="Smith S."/>
            <person name="Lewis M."/>
            <person name="Khouri H."/>
            <person name="Zhang C."/>
            <person name="Niu H."/>
            <person name="Lin Q."/>
            <person name="Ohashi N."/>
            <person name="Zhi N."/>
            <person name="Nelson W."/>
            <person name="Brinkac L.M."/>
            <person name="Dodson R.J."/>
            <person name="Rosovitz M.J."/>
            <person name="Sundaram J."/>
            <person name="Daugherty S.C."/>
            <person name="Davidsen T."/>
            <person name="Durkin A.S."/>
            <person name="Gwinn M."/>
            <person name="Haft D.H."/>
            <person name="Selengut J.D."/>
            <person name="Sullivan S.A."/>
            <person name="Zafar N."/>
            <person name="Zhou L."/>
            <person name="Benahmed F."/>
            <person name="Forberger H."/>
            <person name="Halpin R."/>
            <person name="Mulligan S."/>
            <person name="Robinson J."/>
            <person name="White O."/>
            <person name="Rikihisa Y."/>
            <person name="Tettelin H."/>
        </authorList>
    </citation>
    <scope>NUCLEOTIDE SEQUENCE [LARGE SCALE GENOMIC DNA]</scope>
    <source>
        <strain evidence="2">Arkansas</strain>
        <strain evidence="3">ATCC CRL-10679 / Arkansas</strain>
    </source>
</reference>
<dbReference type="HOGENOM" id="CLU_3396290_0_0_5"/>
<dbReference type="Proteomes" id="UP000008320">
    <property type="component" value="Chromosome"/>
</dbReference>